<proteinExistence type="predicted"/>
<dbReference type="AlphaFoldDB" id="A0A8J8MQN1"/>
<keyword evidence="1" id="KW-0812">Transmembrane</keyword>
<keyword evidence="1" id="KW-1133">Transmembrane helix</keyword>
<dbReference type="KEGG" id="fap:GR316_00715"/>
<feature type="domain" description="DUF4396" evidence="2">
    <location>
        <begin position="81"/>
        <end position="231"/>
    </location>
</feature>
<feature type="transmembrane region" description="Helical" evidence="1">
    <location>
        <begin position="6"/>
        <end position="27"/>
    </location>
</feature>
<name>A0A8J8MQN1_9RHOB</name>
<keyword evidence="4" id="KW-1185">Reference proteome</keyword>
<dbReference type="RefSeq" id="WP_211784169.1">
    <property type="nucleotide sequence ID" value="NZ_CP047289.1"/>
</dbReference>
<keyword evidence="1" id="KW-0472">Membrane</keyword>
<reference evidence="3" key="1">
    <citation type="submission" date="2020-01" db="EMBL/GenBank/DDBJ databases">
        <authorList>
            <person name="Yang Y."/>
            <person name="Kwon Y.M."/>
        </authorList>
    </citation>
    <scope>NUCLEOTIDE SEQUENCE</scope>
    <source>
        <strain evidence="3">PG104</strain>
    </source>
</reference>
<dbReference type="InterPro" id="IPR025509">
    <property type="entry name" value="DUF4396"/>
</dbReference>
<evidence type="ECO:0000256" key="1">
    <source>
        <dbReference type="SAM" id="Phobius"/>
    </source>
</evidence>
<gene>
    <name evidence="3" type="ORF">GR316_00715</name>
</gene>
<dbReference type="EMBL" id="CP047289">
    <property type="protein sequence ID" value="QUS34920.1"/>
    <property type="molecule type" value="Genomic_DNA"/>
</dbReference>
<accession>A0A8J8MQN1</accession>
<feature type="transmembrane region" description="Helical" evidence="1">
    <location>
        <begin position="124"/>
        <end position="146"/>
    </location>
</feature>
<feature type="transmembrane region" description="Helical" evidence="1">
    <location>
        <begin position="203"/>
        <end position="226"/>
    </location>
</feature>
<evidence type="ECO:0000259" key="2">
    <source>
        <dbReference type="Pfam" id="PF14342"/>
    </source>
</evidence>
<feature type="transmembrane region" description="Helical" evidence="1">
    <location>
        <begin position="167"/>
        <end position="191"/>
    </location>
</feature>
<evidence type="ECO:0000313" key="4">
    <source>
        <dbReference type="Proteomes" id="UP000679284"/>
    </source>
</evidence>
<evidence type="ECO:0000313" key="3">
    <source>
        <dbReference type="EMBL" id="QUS34920.1"/>
    </source>
</evidence>
<dbReference type="Pfam" id="PF14342">
    <property type="entry name" value="DUF4396"/>
    <property type="match status" value="1"/>
</dbReference>
<organism evidence="3 4">
    <name type="scientific">Falsirhodobacter algicola</name>
    <dbReference type="NCBI Taxonomy" id="2692330"/>
    <lineage>
        <taxon>Bacteria</taxon>
        <taxon>Pseudomonadati</taxon>
        <taxon>Pseudomonadota</taxon>
        <taxon>Alphaproteobacteria</taxon>
        <taxon>Rhodobacterales</taxon>
        <taxon>Paracoccaceae</taxon>
        <taxon>Falsirhodobacter</taxon>
    </lineage>
</organism>
<dbReference type="Proteomes" id="UP000679284">
    <property type="component" value="Chromosome"/>
</dbReference>
<protein>
    <submittedName>
        <fullName evidence="3">DUF4396 domain-containing protein</fullName>
    </submittedName>
</protein>
<sequence>MPDWLHTLSILSLLLGLASAVIVLIDGTRRMQHMAIMKIVWPLVALFGGLFTLAFYWRYGRGMPKGHEMHHMDPPPFPVSVAKGAAHCGAGCALGDMLAEGLALAVPGVLVWMGYGSLFEERIFATWVLDFIFAFGLGVVFQYFAIAPMRDLSPGAGIRAALKADTLSLTSWQVGMYAFMALAHFWLFGHILGVDLPVASAEFWFMMQIAMLCGFATSYPVNWWLIRKGIKERM</sequence>
<feature type="transmembrane region" description="Helical" evidence="1">
    <location>
        <begin position="39"/>
        <end position="57"/>
    </location>
</feature>